<accession>A0A923RX93</accession>
<comment type="caution">
    <text evidence="2">The sequence shown here is derived from an EMBL/GenBank/DDBJ whole genome shotgun (WGS) entry which is preliminary data.</text>
</comment>
<evidence type="ECO:0000313" key="2">
    <source>
        <dbReference type="EMBL" id="MBC5726764.1"/>
    </source>
</evidence>
<dbReference type="AlphaFoldDB" id="A0A923RX93"/>
<keyword evidence="1" id="KW-0732">Signal</keyword>
<dbReference type="Pfam" id="PF12978">
    <property type="entry name" value="DUF3862"/>
    <property type="match status" value="1"/>
</dbReference>
<name>A0A923RX93_9FIRM</name>
<evidence type="ECO:0000256" key="1">
    <source>
        <dbReference type="ARBA" id="ARBA00022729"/>
    </source>
</evidence>
<protein>
    <submittedName>
        <fullName evidence="2">DUF3862 domain-containing protein</fullName>
    </submittedName>
</protein>
<evidence type="ECO:0000313" key="3">
    <source>
        <dbReference type="Proteomes" id="UP000606499"/>
    </source>
</evidence>
<dbReference type="Gene3D" id="3.30.1450.10">
    <property type="match status" value="1"/>
</dbReference>
<dbReference type="Proteomes" id="UP000606499">
    <property type="component" value="Unassembled WGS sequence"/>
</dbReference>
<dbReference type="InterPro" id="IPR024418">
    <property type="entry name" value="DUF3862"/>
</dbReference>
<dbReference type="EMBL" id="JACOPL010000029">
    <property type="protein sequence ID" value="MBC5726764.1"/>
    <property type="molecule type" value="Genomic_DNA"/>
</dbReference>
<organism evidence="2 3">
    <name type="scientific">Agathobaculum faecis</name>
    <dbReference type="NCBI Taxonomy" id="2763013"/>
    <lineage>
        <taxon>Bacteria</taxon>
        <taxon>Bacillati</taxon>
        <taxon>Bacillota</taxon>
        <taxon>Clostridia</taxon>
        <taxon>Eubacteriales</taxon>
        <taxon>Butyricicoccaceae</taxon>
        <taxon>Agathobaculum</taxon>
    </lineage>
</organism>
<keyword evidence="3" id="KW-1185">Reference proteome</keyword>
<dbReference type="InterPro" id="IPR037873">
    <property type="entry name" value="BamE-like"/>
</dbReference>
<proteinExistence type="predicted"/>
<gene>
    <name evidence="2" type="ORF">H8S45_15045</name>
</gene>
<sequence length="96" mass="10491">MIIWLLWTSFSPFSSNIKDDGLVTLSEYNSIQNGMTYSEVIDIFGSDGENLSSVTIGDEQYHTEIYSWDGNGSLGANCNITFQGGKVVAKAQIGLE</sequence>
<reference evidence="2" key="1">
    <citation type="submission" date="2020-08" db="EMBL/GenBank/DDBJ databases">
        <title>Genome public.</title>
        <authorList>
            <person name="Liu C."/>
            <person name="Sun Q."/>
        </authorList>
    </citation>
    <scope>NUCLEOTIDE SEQUENCE</scope>
    <source>
        <strain evidence="2">NSJ-28</strain>
    </source>
</reference>